<reference evidence="1 2" key="1">
    <citation type="submission" date="2017-08" db="EMBL/GenBank/DDBJ databases">
        <title>Harnessing the power of phylogenomics to disentangle the directionality and signatures of interkingdom host jumping in the parasitic fungal genus Tolypocladium.</title>
        <authorList>
            <person name="Quandt C.A."/>
            <person name="Patterson W."/>
            <person name="Spatafora J.W."/>
        </authorList>
    </citation>
    <scope>NUCLEOTIDE SEQUENCE [LARGE SCALE GENOMIC DNA]</scope>
    <source>
        <strain evidence="1 2">CBS 113982</strain>
    </source>
</reference>
<accession>A0A2K3Q8E4</accession>
<dbReference type="AlphaFoldDB" id="A0A2K3Q8E4"/>
<sequence>MYRQRGTRRRCRLVCIRRDQGREGWTVEARGTLDLEALWISRQRNGDVFGAAPQLRKELISVRILPICTEPLDRRKTDRGRLGLRNGSARPPCDSTDPHPYVILGPLAARWTALKLPPTPPKPAAPSLGSLSGGAGSCLPTCLLSPTAGFYPFRPRRIGDGPSLAVLLPLSPRLDRAYDYDAVASAFSPPVARNDRTCGSPWSRVGLLLTPMSRSSRDT</sequence>
<proteinExistence type="predicted"/>
<keyword evidence="2" id="KW-1185">Reference proteome</keyword>
<gene>
    <name evidence="1" type="ORF">TCAP_06245</name>
</gene>
<protein>
    <submittedName>
        <fullName evidence="1">Uncharacterized protein</fullName>
    </submittedName>
</protein>
<dbReference type="Proteomes" id="UP000236621">
    <property type="component" value="Unassembled WGS sequence"/>
</dbReference>
<organism evidence="1 2">
    <name type="scientific">Tolypocladium capitatum</name>
    <dbReference type="NCBI Taxonomy" id="45235"/>
    <lineage>
        <taxon>Eukaryota</taxon>
        <taxon>Fungi</taxon>
        <taxon>Dikarya</taxon>
        <taxon>Ascomycota</taxon>
        <taxon>Pezizomycotina</taxon>
        <taxon>Sordariomycetes</taxon>
        <taxon>Hypocreomycetidae</taxon>
        <taxon>Hypocreales</taxon>
        <taxon>Ophiocordycipitaceae</taxon>
        <taxon>Tolypocladium</taxon>
    </lineage>
</organism>
<evidence type="ECO:0000313" key="2">
    <source>
        <dbReference type="Proteomes" id="UP000236621"/>
    </source>
</evidence>
<dbReference type="EMBL" id="NRSZ01001041">
    <property type="protein sequence ID" value="PNY23820.1"/>
    <property type="molecule type" value="Genomic_DNA"/>
</dbReference>
<evidence type="ECO:0000313" key="1">
    <source>
        <dbReference type="EMBL" id="PNY23820.1"/>
    </source>
</evidence>
<name>A0A2K3Q8E4_9HYPO</name>
<comment type="caution">
    <text evidence="1">The sequence shown here is derived from an EMBL/GenBank/DDBJ whole genome shotgun (WGS) entry which is preliminary data.</text>
</comment>